<dbReference type="Gene3D" id="1.10.490.10">
    <property type="entry name" value="Globins"/>
    <property type="match status" value="1"/>
</dbReference>
<dbReference type="InterPro" id="IPR044398">
    <property type="entry name" value="Globin-sensor_dom"/>
</dbReference>
<proteinExistence type="predicted"/>
<protein>
    <recommendedName>
        <fullName evidence="1">Globin-sensor domain-containing protein</fullName>
    </recommendedName>
</protein>
<dbReference type="AlphaFoldDB" id="A0A7L5BLF9"/>
<evidence type="ECO:0000313" key="3">
    <source>
        <dbReference type="Proteomes" id="UP000464865"/>
    </source>
</evidence>
<reference evidence="2 3" key="1">
    <citation type="submission" date="2020-02" db="EMBL/GenBank/DDBJ databases">
        <title>Plant-Promoting Endophytic Bacterium Rhizobium oryzihabitans sp. nov., Isolated from the Root of Rice.</title>
        <authorList>
            <person name="zhao J."/>
            <person name="Zhang G."/>
        </authorList>
    </citation>
    <scope>NUCLEOTIDE SEQUENCE [LARGE SCALE GENOMIC DNA]</scope>
    <source>
        <strain evidence="2 3">M15</strain>
        <plasmid evidence="2 3">p1</plasmid>
    </source>
</reference>
<dbReference type="Proteomes" id="UP000464865">
    <property type="component" value="Plasmid p1"/>
</dbReference>
<dbReference type="InterPro" id="IPR039379">
    <property type="entry name" value="Protoglobin_sensor_dom"/>
</dbReference>
<dbReference type="InterPro" id="IPR012292">
    <property type="entry name" value="Globin/Proto"/>
</dbReference>
<evidence type="ECO:0000259" key="1">
    <source>
        <dbReference type="Pfam" id="PF11563"/>
    </source>
</evidence>
<name>A0A7L5BLF9_9HYPH</name>
<dbReference type="Pfam" id="PF11563">
    <property type="entry name" value="Protoglobin"/>
    <property type="match status" value="1"/>
</dbReference>
<dbReference type="SUPFAM" id="SSF46458">
    <property type="entry name" value="Globin-like"/>
    <property type="match status" value="1"/>
</dbReference>
<dbReference type="InterPro" id="IPR009050">
    <property type="entry name" value="Globin-like_sf"/>
</dbReference>
<keyword evidence="2" id="KW-0614">Plasmid</keyword>
<accession>A0A7L5BLF9</accession>
<dbReference type="CDD" id="cd01068">
    <property type="entry name" value="globin_sensor"/>
    <property type="match status" value="1"/>
</dbReference>
<keyword evidence="3" id="KW-1185">Reference proteome</keyword>
<evidence type="ECO:0000313" key="2">
    <source>
        <dbReference type="EMBL" id="QIB39595.1"/>
    </source>
</evidence>
<feature type="domain" description="Globin-sensor" evidence="1">
    <location>
        <begin position="11"/>
        <end position="126"/>
    </location>
</feature>
<dbReference type="GO" id="GO:0019825">
    <property type="term" value="F:oxygen binding"/>
    <property type="evidence" value="ECO:0007669"/>
    <property type="project" value="InterPro"/>
</dbReference>
<organism evidence="2 3">
    <name type="scientific">Rhizobium oryzihabitans</name>
    <dbReference type="NCBI Taxonomy" id="2267833"/>
    <lineage>
        <taxon>Bacteria</taxon>
        <taxon>Pseudomonadati</taxon>
        <taxon>Pseudomonadota</taxon>
        <taxon>Alphaproteobacteria</taxon>
        <taxon>Hyphomicrobiales</taxon>
        <taxon>Rhizobiaceae</taxon>
        <taxon>Rhizobium/Agrobacterium group</taxon>
        <taxon>Rhizobium</taxon>
    </lineage>
</organism>
<dbReference type="GO" id="GO:0020037">
    <property type="term" value="F:heme binding"/>
    <property type="evidence" value="ECO:0007669"/>
    <property type="project" value="InterPro"/>
</dbReference>
<gene>
    <name evidence="2" type="ORF">G3A56_16650</name>
</gene>
<sequence>MPTEPHHSERSHLDERLDFVGIGQQEKKALSALSETIAKALDGTLDRFYAKATKNPKTAAFFRSSEHVKHAKDRQVSHWNTIASAKFDAEYLAGVTAVGLTHARLGLEPRWYIGGYAMMMDGIVRHFDAGAPSGSAGTT</sequence>
<dbReference type="EMBL" id="CP048633">
    <property type="protein sequence ID" value="QIB39595.1"/>
    <property type="molecule type" value="Genomic_DNA"/>
</dbReference>
<dbReference type="KEGG" id="roy:G3A56_16650"/>
<dbReference type="RefSeq" id="WP_164056711.1">
    <property type="nucleotide sequence ID" value="NZ_CP048633.1"/>
</dbReference>
<geneLocation type="plasmid" evidence="2 3">
    <name>p1</name>
</geneLocation>